<evidence type="ECO:0000256" key="2">
    <source>
        <dbReference type="ARBA" id="ARBA00022679"/>
    </source>
</evidence>
<feature type="domain" description="O-methyltransferase C-terminal" evidence="4">
    <location>
        <begin position="140"/>
        <end position="328"/>
    </location>
</feature>
<dbReference type="SUPFAM" id="SSF53335">
    <property type="entry name" value="S-adenosyl-L-methionine-dependent methyltransferases"/>
    <property type="match status" value="1"/>
</dbReference>
<reference evidence="7" key="1">
    <citation type="submission" date="2016-10" db="EMBL/GenBank/DDBJ databases">
        <authorList>
            <person name="Varghese N."/>
            <person name="Submissions S."/>
        </authorList>
    </citation>
    <scope>NUCLEOTIDE SEQUENCE [LARGE SCALE GENOMIC DNA]</scope>
    <source>
        <strain evidence="7">DSM 43163</strain>
    </source>
</reference>
<keyword evidence="1 6" id="KW-0489">Methyltransferase</keyword>
<keyword evidence="6" id="KW-0830">Ubiquinone</keyword>
<evidence type="ECO:0000313" key="7">
    <source>
        <dbReference type="Proteomes" id="UP000236723"/>
    </source>
</evidence>
<dbReference type="Proteomes" id="UP000236723">
    <property type="component" value="Unassembled WGS sequence"/>
</dbReference>
<dbReference type="InterPro" id="IPR029063">
    <property type="entry name" value="SAM-dependent_MTases_sf"/>
</dbReference>
<dbReference type="AlphaFoldDB" id="A0A1H6DEE3"/>
<dbReference type="RefSeq" id="WP_103941967.1">
    <property type="nucleotide sequence ID" value="NZ_FNVO01000016.1"/>
</dbReference>
<dbReference type="InterPro" id="IPR036390">
    <property type="entry name" value="WH_DNA-bd_sf"/>
</dbReference>
<organism evidence="6 7">
    <name type="scientific">Thermomonospora echinospora</name>
    <dbReference type="NCBI Taxonomy" id="1992"/>
    <lineage>
        <taxon>Bacteria</taxon>
        <taxon>Bacillati</taxon>
        <taxon>Actinomycetota</taxon>
        <taxon>Actinomycetes</taxon>
        <taxon>Streptosporangiales</taxon>
        <taxon>Thermomonosporaceae</taxon>
        <taxon>Thermomonospora</taxon>
    </lineage>
</organism>
<dbReference type="GO" id="GO:0032259">
    <property type="term" value="P:methylation"/>
    <property type="evidence" value="ECO:0007669"/>
    <property type="project" value="UniProtKB-KW"/>
</dbReference>
<dbReference type="GO" id="GO:0008171">
    <property type="term" value="F:O-methyltransferase activity"/>
    <property type="evidence" value="ECO:0007669"/>
    <property type="project" value="InterPro"/>
</dbReference>
<dbReference type="GO" id="GO:0046983">
    <property type="term" value="F:protein dimerization activity"/>
    <property type="evidence" value="ECO:0007669"/>
    <property type="project" value="InterPro"/>
</dbReference>
<evidence type="ECO:0000256" key="3">
    <source>
        <dbReference type="ARBA" id="ARBA00022691"/>
    </source>
</evidence>
<dbReference type="Pfam" id="PF00891">
    <property type="entry name" value="Methyltransf_2"/>
    <property type="match status" value="1"/>
</dbReference>
<evidence type="ECO:0000259" key="4">
    <source>
        <dbReference type="Pfam" id="PF00891"/>
    </source>
</evidence>
<dbReference type="InterPro" id="IPR012967">
    <property type="entry name" value="COMT_dimerisation"/>
</dbReference>
<dbReference type="PANTHER" id="PTHR43712:SF2">
    <property type="entry name" value="O-METHYLTRANSFERASE CICE"/>
    <property type="match status" value="1"/>
</dbReference>
<dbReference type="FunFam" id="3.40.50.150:FF:000405">
    <property type="entry name" value="Carminomycin 4-O-methyltransferase DnrK"/>
    <property type="match status" value="1"/>
</dbReference>
<dbReference type="Gene3D" id="3.40.50.150">
    <property type="entry name" value="Vaccinia Virus protein VP39"/>
    <property type="match status" value="1"/>
</dbReference>
<protein>
    <submittedName>
        <fullName evidence="6">Ubiquinone/menaquinone biosynthesis C-methylase UbiE</fullName>
    </submittedName>
</protein>
<evidence type="ECO:0000256" key="1">
    <source>
        <dbReference type="ARBA" id="ARBA00022603"/>
    </source>
</evidence>
<dbReference type="Gene3D" id="1.20.58.1390">
    <property type="match status" value="1"/>
</dbReference>
<dbReference type="PROSITE" id="PS51683">
    <property type="entry name" value="SAM_OMT_II"/>
    <property type="match status" value="1"/>
</dbReference>
<dbReference type="EMBL" id="FNVO01000016">
    <property type="protein sequence ID" value="SEG83620.1"/>
    <property type="molecule type" value="Genomic_DNA"/>
</dbReference>
<dbReference type="SUPFAM" id="SSF46785">
    <property type="entry name" value="Winged helix' DNA-binding domain"/>
    <property type="match status" value="1"/>
</dbReference>
<keyword evidence="2" id="KW-0808">Transferase</keyword>
<evidence type="ECO:0000259" key="5">
    <source>
        <dbReference type="Pfam" id="PF08100"/>
    </source>
</evidence>
<dbReference type="Gene3D" id="1.10.10.10">
    <property type="entry name" value="Winged helix-like DNA-binding domain superfamily/Winged helix DNA-binding domain"/>
    <property type="match status" value="1"/>
</dbReference>
<dbReference type="CDD" id="cd02440">
    <property type="entry name" value="AdoMet_MTases"/>
    <property type="match status" value="1"/>
</dbReference>
<dbReference type="InterPro" id="IPR036388">
    <property type="entry name" value="WH-like_DNA-bd_sf"/>
</dbReference>
<dbReference type="OrthoDB" id="582216at2"/>
<dbReference type="Pfam" id="PF08100">
    <property type="entry name" value="Dimerisation"/>
    <property type="match status" value="1"/>
</dbReference>
<dbReference type="InterPro" id="IPR016461">
    <property type="entry name" value="COMT-like"/>
</dbReference>
<accession>A0A1H6DEE3</accession>
<name>A0A1H6DEE3_9ACTN</name>
<dbReference type="PANTHER" id="PTHR43712">
    <property type="entry name" value="PUTATIVE (AFU_ORTHOLOGUE AFUA_4G14580)-RELATED"/>
    <property type="match status" value="1"/>
</dbReference>
<evidence type="ECO:0000313" key="6">
    <source>
        <dbReference type="EMBL" id="SEG83620.1"/>
    </source>
</evidence>
<keyword evidence="7" id="KW-1185">Reference proteome</keyword>
<feature type="domain" description="O-methyltransferase dimerisation" evidence="5">
    <location>
        <begin position="19"/>
        <end position="87"/>
    </location>
</feature>
<dbReference type="InterPro" id="IPR001077">
    <property type="entry name" value="COMT_C"/>
</dbReference>
<gene>
    <name evidence="6" type="ORF">SAMN04489712_11637</name>
</gene>
<keyword evidence="3" id="KW-0949">S-adenosyl-L-methionine</keyword>
<sequence>MADRPDQRPPAGADLVPILFGHNAFQQLNAGCELGLFDLLAEQGPLAAAAVADALGLGRRAADILLLGTTALRLTLVEDGRYRNGPAVETAFADGTWPVLRDIVEFQARVSYAPAADYAESLRTGENVGIRRFPGDSRDLYSRLSNVPGLEELFYRCMNSWSRLSNPVLVEEVDYAKTGRVLDVGGGDAVNALALARAHPHLEITVLDRPGALEVARRNIDAAGLAGRVGTHAADIFDDDYPRGHDCVLFAHQLVIWSPEQNRRLLRKAHDAVEPGGRVLVFNAFCDDDGSGPLYAALDNVYFATLPFRDSTIYRWCEHEEWLRDAGFTDLHRITGAGWTPHGVIEGLRGAT</sequence>
<proteinExistence type="predicted"/>